<evidence type="ECO:0000313" key="10">
    <source>
        <dbReference type="EMBL" id="ENN77602.1"/>
    </source>
</evidence>
<evidence type="ECO:0000313" key="11">
    <source>
        <dbReference type="EnsemblMetazoa" id="XP_019759308.1"/>
    </source>
</evidence>
<dbReference type="EMBL" id="KB740941">
    <property type="protein sequence ID" value="ENN77602.1"/>
    <property type="molecule type" value="Genomic_DNA"/>
</dbReference>
<dbReference type="InterPro" id="IPR017907">
    <property type="entry name" value="Znf_RING_CS"/>
</dbReference>
<dbReference type="KEGG" id="dpa:109537149"/>
<evidence type="ECO:0000256" key="6">
    <source>
        <dbReference type="PROSITE-ProRule" id="PRU00175"/>
    </source>
</evidence>
<dbReference type="InterPro" id="IPR013083">
    <property type="entry name" value="Znf_RING/FYVE/PHD"/>
</dbReference>
<evidence type="ECO:0000256" key="5">
    <source>
        <dbReference type="ARBA" id="ARBA00022833"/>
    </source>
</evidence>
<evidence type="ECO:0000259" key="9">
    <source>
        <dbReference type="PROSITE" id="PS50089"/>
    </source>
</evidence>
<dbReference type="GO" id="GO:0004842">
    <property type="term" value="F:ubiquitin-protein transferase activity"/>
    <property type="evidence" value="ECO:0007669"/>
    <property type="project" value="TreeGrafter"/>
</dbReference>
<evidence type="ECO:0000256" key="2">
    <source>
        <dbReference type="ARBA" id="ARBA00017908"/>
    </source>
</evidence>
<name>N6UG35_DENPD</name>
<evidence type="ECO:0000259" key="8">
    <source>
        <dbReference type="PROSITE" id="PS50006"/>
    </source>
</evidence>
<keyword evidence="3" id="KW-0479">Metal-binding</keyword>
<evidence type="ECO:0000256" key="1">
    <source>
        <dbReference type="ARBA" id="ARBA00005797"/>
    </source>
</evidence>
<protein>
    <recommendedName>
        <fullName evidence="2">E3 ubiquitin-protein ligase CHFR</fullName>
    </recommendedName>
</protein>
<dbReference type="PROSITE" id="PS50089">
    <property type="entry name" value="ZF_RING_2"/>
    <property type="match status" value="1"/>
</dbReference>
<accession>N6UG35</accession>
<dbReference type="GO" id="GO:0005634">
    <property type="term" value="C:nucleus"/>
    <property type="evidence" value="ECO:0007669"/>
    <property type="project" value="TreeGrafter"/>
</dbReference>
<feature type="domain" description="RING-type" evidence="9">
    <location>
        <begin position="268"/>
        <end position="306"/>
    </location>
</feature>
<dbReference type="PANTHER" id="PTHR16079">
    <property type="entry name" value="UBIQUITIN LIGASE PROTEIN CHFR"/>
    <property type="match status" value="1"/>
</dbReference>
<dbReference type="SMART" id="SM00240">
    <property type="entry name" value="FHA"/>
    <property type="match status" value="1"/>
</dbReference>
<dbReference type="SMART" id="SM00184">
    <property type="entry name" value="RING"/>
    <property type="match status" value="1"/>
</dbReference>
<reference evidence="11" key="2">
    <citation type="submission" date="2024-08" db="UniProtKB">
        <authorList>
            <consortium name="EnsemblMetazoa"/>
        </authorList>
    </citation>
    <scope>IDENTIFICATION</scope>
</reference>
<feature type="compositionally biased region" description="Polar residues" evidence="7">
    <location>
        <begin position="151"/>
        <end position="171"/>
    </location>
</feature>
<dbReference type="Pfam" id="PF13920">
    <property type="entry name" value="zf-C3HC4_3"/>
    <property type="match status" value="1"/>
</dbReference>
<feature type="domain" description="FHA" evidence="8">
    <location>
        <begin position="25"/>
        <end position="73"/>
    </location>
</feature>
<sequence>MSDLINPVLFHQKDQVVIEVTKSPFTIGRAPYCDYQLLSVTVSRTHCKLEKTNTGWVLTDLGSNGTLVNGILYRRGTSGVLKHLDTILLGLEVWSLQFMLKQTPLISTLLPLNLTTINLHQSSTSNSLSSDSNSNTRKSEIVTDQRPATADVQSASSSDKNLGSNIASNISLKRRRTSESNLVNKSRPRSRPVLQPKMPSSEGVDYIVDLTNDLSQDECILIAESSDKSAGNGSADLATLSTTSETAQNPAQGKEHSQFESMKTELMCTICSELFIKPVTLACSHSFCSFCIKRWRAKSSTCPICRTFIKSVTRTLVLDNLVDKIMENDSPEDRKQRQEAIDAIQKAEKKPVARRRGVSRRSSDRNIGRPRRGNSRTEPPPPPPVSYEPSVLRCNRCNCLGHLTGRCPSLPIEPERSIFRIFWNHNDSALRPQ</sequence>
<organism evidence="10">
    <name type="scientific">Dendroctonus ponderosae</name>
    <name type="common">Mountain pine beetle</name>
    <dbReference type="NCBI Taxonomy" id="77166"/>
    <lineage>
        <taxon>Eukaryota</taxon>
        <taxon>Metazoa</taxon>
        <taxon>Ecdysozoa</taxon>
        <taxon>Arthropoda</taxon>
        <taxon>Hexapoda</taxon>
        <taxon>Insecta</taxon>
        <taxon>Pterygota</taxon>
        <taxon>Neoptera</taxon>
        <taxon>Endopterygota</taxon>
        <taxon>Coleoptera</taxon>
        <taxon>Polyphaga</taxon>
        <taxon>Cucujiformia</taxon>
        <taxon>Curculionidae</taxon>
        <taxon>Scolytinae</taxon>
        <taxon>Dendroctonus</taxon>
    </lineage>
</organism>
<dbReference type="Gene3D" id="2.60.200.20">
    <property type="match status" value="1"/>
</dbReference>
<dbReference type="InterPro" id="IPR000253">
    <property type="entry name" value="FHA_dom"/>
</dbReference>
<feature type="non-terminal residue" evidence="10">
    <location>
        <position position="1"/>
    </location>
</feature>
<dbReference type="CDD" id="cd00060">
    <property type="entry name" value="FHA"/>
    <property type="match status" value="1"/>
</dbReference>
<dbReference type="AlphaFoldDB" id="N6UG35"/>
<dbReference type="GO" id="GO:0006511">
    <property type="term" value="P:ubiquitin-dependent protein catabolic process"/>
    <property type="evidence" value="ECO:0007669"/>
    <property type="project" value="TreeGrafter"/>
</dbReference>
<evidence type="ECO:0000256" key="4">
    <source>
        <dbReference type="ARBA" id="ARBA00022771"/>
    </source>
</evidence>
<proteinExistence type="inferred from homology"/>
<evidence type="ECO:0000313" key="12">
    <source>
        <dbReference type="Proteomes" id="UP000019118"/>
    </source>
</evidence>
<dbReference type="InterPro" id="IPR001841">
    <property type="entry name" value="Znf_RING"/>
</dbReference>
<dbReference type="PROSITE" id="PS00518">
    <property type="entry name" value="ZF_RING_1"/>
    <property type="match status" value="1"/>
</dbReference>
<dbReference type="PROSITE" id="PS50006">
    <property type="entry name" value="FHA_DOMAIN"/>
    <property type="match status" value="1"/>
</dbReference>
<keyword evidence="5" id="KW-0862">Zinc</keyword>
<evidence type="ECO:0000256" key="3">
    <source>
        <dbReference type="ARBA" id="ARBA00022723"/>
    </source>
</evidence>
<gene>
    <name evidence="11" type="primary">109537149</name>
    <name evidence="10" type="ORF">YQE_05897</name>
</gene>
<dbReference type="InterPro" id="IPR008984">
    <property type="entry name" value="SMAD_FHA_dom_sf"/>
</dbReference>
<dbReference type="Gene3D" id="3.30.40.10">
    <property type="entry name" value="Zinc/RING finger domain, C3HC4 (zinc finger)"/>
    <property type="match status" value="1"/>
</dbReference>
<comment type="similarity">
    <text evidence="1">Belongs to the CHFR family.</text>
</comment>
<dbReference type="GO" id="GO:0008270">
    <property type="term" value="F:zinc ion binding"/>
    <property type="evidence" value="ECO:0007669"/>
    <property type="project" value="UniProtKB-KW"/>
</dbReference>
<evidence type="ECO:0000256" key="7">
    <source>
        <dbReference type="SAM" id="MobiDB-lite"/>
    </source>
</evidence>
<dbReference type="HOGENOM" id="CLU_633501_0_0_1"/>
<feature type="compositionally biased region" description="Low complexity" evidence="7">
    <location>
        <begin position="122"/>
        <end position="135"/>
    </location>
</feature>
<dbReference type="OrthoDB" id="5330228at2759"/>
<dbReference type="PANTHER" id="PTHR16079:SF4">
    <property type="entry name" value="E3 UBIQUITIN-PROTEIN LIGASE CHFR"/>
    <property type="match status" value="1"/>
</dbReference>
<keyword evidence="12" id="KW-1185">Reference proteome</keyword>
<keyword evidence="4 6" id="KW-0863">Zinc-finger</keyword>
<dbReference type="Proteomes" id="UP000019118">
    <property type="component" value="Unassembled WGS sequence"/>
</dbReference>
<dbReference type="OMA" id="MENEMTC"/>
<feature type="region of interest" description="Disordered" evidence="7">
    <location>
        <begin position="122"/>
        <end position="200"/>
    </location>
</feature>
<dbReference type="SUPFAM" id="SSF57850">
    <property type="entry name" value="RING/U-box"/>
    <property type="match status" value="1"/>
</dbReference>
<dbReference type="Pfam" id="PF00498">
    <property type="entry name" value="FHA"/>
    <property type="match status" value="1"/>
</dbReference>
<dbReference type="GO" id="GO:0016567">
    <property type="term" value="P:protein ubiquitination"/>
    <property type="evidence" value="ECO:0007669"/>
    <property type="project" value="TreeGrafter"/>
</dbReference>
<dbReference type="EnsemblMetazoa" id="XM_019903749.1">
    <property type="protein sequence ID" value="XP_019759308.1"/>
    <property type="gene ID" value="LOC109537149"/>
</dbReference>
<feature type="region of interest" description="Disordered" evidence="7">
    <location>
        <begin position="347"/>
        <end position="387"/>
    </location>
</feature>
<dbReference type="SUPFAM" id="SSF49879">
    <property type="entry name" value="SMAD/FHA domain"/>
    <property type="match status" value="1"/>
</dbReference>
<reference evidence="10 12" key="1">
    <citation type="journal article" date="2013" name="Genome Biol.">
        <title>Draft genome of the mountain pine beetle, Dendroctonus ponderosae Hopkins, a major forest pest.</title>
        <authorList>
            <person name="Keeling C.I."/>
            <person name="Yuen M.M."/>
            <person name="Liao N.Y."/>
            <person name="Docking T.R."/>
            <person name="Chan S.K."/>
            <person name="Taylor G.A."/>
            <person name="Palmquist D.L."/>
            <person name="Jackman S.D."/>
            <person name="Nguyen A."/>
            <person name="Li M."/>
            <person name="Henderson H."/>
            <person name="Janes J.K."/>
            <person name="Zhao Y."/>
            <person name="Pandoh P."/>
            <person name="Moore R."/>
            <person name="Sperling F.A."/>
            <person name="Huber D.P."/>
            <person name="Birol I."/>
            <person name="Jones S.J."/>
            <person name="Bohlmann J."/>
        </authorList>
    </citation>
    <scope>NUCLEOTIDE SEQUENCE</scope>
</reference>
<dbReference type="InterPro" id="IPR052256">
    <property type="entry name" value="E3_ubiquitin-ligase_CHFR"/>
</dbReference>